<dbReference type="RefSeq" id="WP_100989541.1">
    <property type="nucleotide sequence ID" value="NZ_CP025096.1"/>
</dbReference>
<dbReference type="AlphaFoldDB" id="A0A2K8Z0Y6"/>
<gene>
    <name evidence="1" type="ORF">CWM47_17540</name>
</gene>
<proteinExistence type="predicted"/>
<name>A0A2K8Z0Y6_9BACT</name>
<organism evidence="1 2">
    <name type="scientific">Spirosoma pollinicola</name>
    <dbReference type="NCBI Taxonomy" id="2057025"/>
    <lineage>
        <taxon>Bacteria</taxon>
        <taxon>Pseudomonadati</taxon>
        <taxon>Bacteroidota</taxon>
        <taxon>Cytophagia</taxon>
        <taxon>Cytophagales</taxon>
        <taxon>Cytophagaceae</taxon>
        <taxon>Spirosoma</taxon>
    </lineage>
</organism>
<accession>A0A2K8Z0Y6</accession>
<reference evidence="1 2" key="1">
    <citation type="submission" date="2017-11" db="EMBL/GenBank/DDBJ databases">
        <title>Taxonomic description and genome sequences of Spirosoma HA7 sp. nov., isolated from pollen microhabitat of Corylus avellana.</title>
        <authorList>
            <person name="Ambika Manirajan B."/>
            <person name="Suarez C."/>
            <person name="Ratering S."/>
            <person name="Geissler-Plaum R."/>
            <person name="Cardinale M."/>
            <person name="Sylvia S."/>
        </authorList>
    </citation>
    <scope>NUCLEOTIDE SEQUENCE [LARGE SCALE GENOMIC DNA]</scope>
    <source>
        <strain evidence="1 2">HA7</strain>
    </source>
</reference>
<dbReference type="KEGG" id="spir:CWM47_17540"/>
<evidence type="ECO:0000313" key="1">
    <source>
        <dbReference type="EMBL" id="AUD03474.1"/>
    </source>
</evidence>
<protein>
    <submittedName>
        <fullName evidence="1">Uncharacterized protein</fullName>
    </submittedName>
</protein>
<evidence type="ECO:0000313" key="2">
    <source>
        <dbReference type="Proteomes" id="UP000232883"/>
    </source>
</evidence>
<sequence length="75" mass="8486">MRRSPGKGKDSAHKRMVMAATAYNLKKWLLAKRWPKVITQVLALHPGGSFLPLWDGLLQGYSHPKRVVQQSLTFS</sequence>
<keyword evidence="2" id="KW-1185">Reference proteome</keyword>
<dbReference type="EMBL" id="CP025096">
    <property type="protein sequence ID" value="AUD03474.1"/>
    <property type="molecule type" value="Genomic_DNA"/>
</dbReference>
<dbReference type="Proteomes" id="UP000232883">
    <property type="component" value="Chromosome"/>
</dbReference>